<dbReference type="Proteomes" id="UP000812013">
    <property type="component" value="Unassembled WGS sequence"/>
</dbReference>
<evidence type="ECO:0000313" key="2">
    <source>
        <dbReference type="Proteomes" id="UP000812013"/>
    </source>
</evidence>
<comment type="caution">
    <text evidence="1">The sequence shown here is derived from an EMBL/GenBank/DDBJ whole genome shotgun (WGS) entry which is preliminary data.</text>
</comment>
<accession>A0ABS6ZGP5</accession>
<organism evidence="1 2">
    <name type="scientific">Streptomyces bambusae</name>
    <dbReference type="NCBI Taxonomy" id="1550616"/>
    <lineage>
        <taxon>Bacteria</taxon>
        <taxon>Bacillati</taxon>
        <taxon>Actinomycetota</taxon>
        <taxon>Actinomycetes</taxon>
        <taxon>Kitasatosporales</taxon>
        <taxon>Streptomycetaceae</taxon>
        <taxon>Streptomyces</taxon>
    </lineage>
</organism>
<protein>
    <submittedName>
        <fullName evidence="1">Uncharacterized protein</fullName>
    </submittedName>
</protein>
<name>A0ABS6ZGP5_9ACTN</name>
<proteinExistence type="predicted"/>
<gene>
    <name evidence="1" type="ORF">GPJ59_35135</name>
</gene>
<dbReference type="EMBL" id="WTFF01000533">
    <property type="protein sequence ID" value="MBW5486928.1"/>
    <property type="molecule type" value="Genomic_DNA"/>
</dbReference>
<reference evidence="1 2" key="1">
    <citation type="submission" date="2019-12" db="EMBL/GenBank/DDBJ databases">
        <title>Genome sequence of Streptomyces bambusae.</title>
        <authorList>
            <person name="Bansal K."/>
            <person name="Choksket S."/>
            <person name="Korpole S."/>
            <person name="Patil P.B."/>
        </authorList>
    </citation>
    <scope>NUCLEOTIDE SEQUENCE [LARGE SCALE GENOMIC DNA]</scope>
    <source>
        <strain evidence="1 2">SK60</strain>
    </source>
</reference>
<keyword evidence="2" id="KW-1185">Reference proteome</keyword>
<evidence type="ECO:0000313" key="1">
    <source>
        <dbReference type="EMBL" id="MBW5486928.1"/>
    </source>
</evidence>
<sequence length="76" mass="8003">MVGSGKLSPAKLDALRAALKEARFPKLPRVALSEKPVYDGFTYAFVHGGYEVATDDVAMPAGLRKVLGALPSLDAS</sequence>